<protein>
    <submittedName>
        <fullName evidence="2">Uncharacterized protein</fullName>
    </submittedName>
</protein>
<dbReference type="Gene3D" id="3.30.70.100">
    <property type="match status" value="1"/>
</dbReference>
<dbReference type="Proteomes" id="UP001610446">
    <property type="component" value="Unassembled WGS sequence"/>
</dbReference>
<dbReference type="PANTHER" id="PTHR40257:SF1">
    <property type="entry name" value="DUF1330 DOMAIN-CONTAINING PROTEIN"/>
    <property type="match status" value="1"/>
</dbReference>
<feature type="compositionally biased region" description="Low complexity" evidence="1">
    <location>
        <begin position="219"/>
        <end position="236"/>
    </location>
</feature>
<dbReference type="PANTHER" id="PTHR40257">
    <property type="match status" value="1"/>
</dbReference>
<gene>
    <name evidence="2" type="ORF">BJY01DRAFT_249048</name>
</gene>
<reference evidence="2 3" key="1">
    <citation type="submission" date="2024-07" db="EMBL/GenBank/DDBJ databases">
        <title>Section-level genome sequencing and comparative genomics of Aspergillus sections Usti and Cavernicolus.</title>
        <authorList>
            <consortium name="Lawrence Berkeley National Laboratory"/>
            <person name="Nybo J.L."/>
            <person name="Vesth T.C."/>
            <person name="Theobald S."/>
            <person name="Frisvad J.C."/>
            <person name="Larsen T.O."/>
            <person name="Kjaerboelling I."/>
            <person name="Rothschild-Mancinelli K."/>
            <person name="Lyhne E.K."/>
            <person name="Kogle M.E."/>
            <person name="Barry K."/>
            <person name="Clum A."/>
            <person name="Na H."/>
            <person name="Ledsgaard L."/>
            <person name="Lin J."/>
            <person name="Lipzen A."/>
            <person name="Kuo A."/>
            <person name="Riley R."/>
            <person name="Mondo S."/>
            <person name="Labutti K."/>
            <person name="Haridas S."/>
            <person name="Pangalinan J."/>
            <person name="Salamov A.A."/>
            <person name="Simmons B.A."/>
            <person name="Magnuson J.K."/>
            <person name="Chen J."/>
            <person name="Drula E."/>
            <person name="Henrissat B."/>
            <person name="Wiebenga A."/>
            <person name="Lubbers R.J."/>
            <person name="Gomes A.C."/>
            <person name="Makela M.R."/>
            <person name="Stajich J."/>
            <person name="Grigoriev I.V."/>
            <person name="Mortensen U.H."/>
            <person name="De Vries R.P."/>
            <person name="Baker S.E."/>
            <person name="Andersen M.R."/>
        </authorList>
    </citation>
    <scope>NUCLEOTIDE SEQUENCE [LARGE SCALE GENOMIC DNA]</scope>
    <source>
        <strain evidence="2 3">CBS 123904</strain>
    </source>
</reference>
<feature type="region of interest" description="Disordered" evidence="1">
    <location>
        <begin position="218"/>
        <end position="240"/>
    </location>
</feature>
<evidence type="ECO:0000313" key="3">
    <source>
        <dbReference type="Proteomes" id="UP001610446"/>
    </source>
</evidence>
<dbReference type="EMBL" id="JBFXLU010000098">
    <property type="protein sequence ID" value="KAL2842563.1"/>
    <property type="molecule type" value="Genomic_DNA"/>
</dbReference>
<comment type="caution">
    <text evidence="2">The sequence shown here is derived from an EMBL/GenBank/DDBJ whole genome shotgun (WGS) entry which is preliminary data.</text>
</comment>
<keyword evidence="3" id="KW-1185">Reference proteome</keyword>
<proteinExistence type="predicted"/>
<sequence>MINCTFYLIGLAPGTTPRGFSSNLMKGALYLEILVAGIPHGWVHKPLHQDAARLTTHTWDVFIVTKTSQTSLIASIDGSITAYITANFMMPQHQYERLVSERSNKCAGNHSSHPVQLPAEWTDPNTNALHIPRDHITEAYSGPATAGILRLQPTMVDFLSTALPSEVRDRPVILFNLFLYTDGDSAIHDEYMRDFEEGFGDSAGAYVKFMGPVVSQLRGGQDSAGQGEGDSQSESSLNGPGWQDVDLVHYDTIYHYAYMLSTELYQGLNKAKVRGLEDTCILLVSEDELQ</sequence>
<evidence type="ECO:0000313" key="2">
    <source>
        <dbReference type="EMBL" id="KAL2842563.1"/>
    </source>
</evidence>
<accession>A0ABR4JUD3</accession>
<name>A0ABR4JUD3_9EURO</name>
<evidence type="ECO:0000256" key="1">
    <source>
        <dbReference type="SAM" id="MobiDB-lite"/>
    </source>
</evidence>
<organism evidence="2 3">
    <name type="scientific">Aspergillus pseudoustus</name>
    <dbReference type="NCBI Taxonomy" id="1810923"/>
    <lineage>
        <taxon>Eukaryota</taxon>
        <taxon>Fungi</taxon>
        <taxon>Dikarya</taxon>
        <taxon>Ascomycota</taxon>
        <taxon>Pezizomycotina</taxon>
        <taxon>Eurotiomycetes</taxon>
        <taxon>Eurotiomycetidae</taxon>
        <taxon>Eurotiales</taxon>
        <taxon>Aspergillaceae</taxon>
        <taxon>Aspergillus</taxon>
        <taxon>Aspergillus subgen. Nidulantes</taxon>
    </lineage>
</organism>